<dbReference type="Proteomes" id="UP000287394">
    <property type="component" value="Chromosome"/>
</dbReference>
<evidence type="ECO:0000313" key="2">
    <source>
        <dbReference type="Proteomes" id="UP000287394"/>
    </source>
</evidence>
<accession>A0A9N7QCQ3</accession>
<gene>
    <name evidence="1" type="ORF">CCAX7_57200</name>
</gene>
<reference evidence="1 2" key="1">
    <citation type="journal article" date="2019" name="Int. J. Syst. Evol. Microbiol.">
        <title>Capsulimonas corticalis gen. nov., sp. nov., an aerobic capsulated bacterium, of a novel bacterial order, Capsulimonadales ord. nov., of the class Armatimonadia of the phylum Armatimonadetes.</title>
        <authorList>
            <person name="Li J."/>
            <person name="Kudo C."/>
            <person name="Tonouchi A."/>
        </authorList>
    </citation>
    <scope>NUCLEOTIDE SEQUENCE [LARGE SCALE GENOMIC DNA]</scope>
    <source>
        <strain evidence="1 2">AX-7</strain>
    </source>
</reference>
<dbReference type="EMBL" id="AP025739">
    <property type="protein sequence ID" value="BDI33669.1"/>
    <property type="molecule type" value="Genomic_DNA"/>
</dbReference>
<sequence length="123" mass="14413">MFTSQLFRPGVVMPKNADADVLLRTIANLPDQFENECEIISLNDIFDIVWYSKFFFDLGEICQTDISDHEDYTIHPRYLSDILALIERKYSRSPNRKLSDFFLSLKAMCEKAQQLNFSLHLEL</sequence>
<keyword evidence="2" id="KW-1185">Reference proteome</keyword>
<name>A0A9N7QCQ3_9BACT</name>
<evidence type="ECO:0000313" key="1">
    <source>
        <dbReference type="EMBL" id="BDI33669.1"/>
    </source>
</evidence>
<organism evidence="1 2">
    <name type="scientific">Capsulimonas corticalis</name>
    <dbReference type="NCBI Taxonomy" id="2219043"/>
    <lineage>
        <taxon>Bacteria</taxon>
        <taxon>Bacillati</taxon>
        <taxon>Armatimonadota</taxon>
        <taxon>Armatimonadia</taxon>
        <taxon>Capsulimonadales</taxon>
        <taxon>Capsulimonadaceae</taxon>
        <taxon>Capsulimonas</taxon>
    </lineage>
</organism>
<dbReference type="KEGG" id="ccot:CCAX7_57200"/>
<proteinExistence type="predicted"/>
<dbReference type="AlphaFoldDB" id="A0A9N7QCQ3"/>
<protein>
    <submittedName>
        <fullName evidence="1">Uncharacterized protein</fullName>
    </submittedName>
</protein>